<evidence type="ECO:0000259" key="3">
    <source>
        <dbReference type="Pfam" id="PF20149"/>
    </source>
</evidence>
<protein>
    <recommendedName>
        <fullName evidence="3">DUF6532 domain-containing protein</fullName>
    </recommendedName>
</protein>
<keyword evidence="5" id="KW-1185">Reference proteome</keyword>
<name>A0A9W8MHM9_9AGAR</name>
<evidence type="ECO:0000313" key="4">
    <source>
        <dbReference type="EMBL" id="KAJ2931041.1"/>
    </source>
</evidence>
<dbReference type="AlphaFoldDB" id="A0A9W8MHM9"/>
<dbReference type="Proteomes" id="UP001140091">
    <property type="component" value="Unassembled WGS sequence"/>
</dbReference>
<dbReference type="OrthoDB" id="3257342at2759"/>
<gene>
    <name evidence="4" type="ORF">H1R20_g6044</name>
</gene>
<keyword evidence="1" id="KW-0175">Coiled coil</keyword>
<feature type="coiled-coil region" evidence="1">
    <location>
        <begin position="16"/>
        <end position="64"/>
    </location>
</feature>
<evidence type="ECO:0000256" key="1">
    <source>
        <dbReference type="SAM" id="Coils"/>
    </source>
</evidence>
<feature type="non-terminal residue" evidence="4">
    <location>
        <position position="1"/>
    </location>
</feature>
<dbReference type="Pfam" id="PF20149">
    <property type="entry name" value="DUF6532"/>
    <property type="match status" value="1"/>
</dbReference>
<dbReference type="EMBL" id="JANBPK010000812">
    <property type="protein sequence ID" value="KAJ2931041.1"/>
    <property type="molecule type" value="Genomic_DNA"/>
</dbReference>
<organism evidence="4 5">
    <name type="scientific">Candolleomyces eurysporus</name>
    <dbReference type="NCBI Taxonomy" id="2828524"/>
    <lineage>
        <taxon>Eukaryota</taxon>
        <taxon>Fungi</taxon>
        <taxon>Dikarya</taxon>
        <taxon>Basidiomycota</taxon>
        <taxon>Agaricomycotina</taxon>
        <taxon>Agaricomycetes</taxon>
        <taxon>Agaricomycetidae</taxon>
        <taxon>Agaricales</taxon>
        <taxon>Agaricineae</taxon>
        <taxon>Psathyrellaceae</taxon>
        <taxon>Candolleomyces</taxon>
    </lineage>
</organism>
<evidence type="ECO:0000313" key="5">
    <source>
        <dbReference type="Proteomes" id="UP001140091"/>
    </source>
</evidence>
<comment type="caution">
    <text evidence="4">The sequence shown here is derived from an EMBL/GenBank/DDBJ whole genome shotgun (WGS) entry which is preliminary data.</text>
</comment>
<accession>A0A9W8MHM9</accession>
<sequence length="424" mass="47826">MLESRAASSSVDPDMAKILVERAEKAEALVTTLKEELAESENVQSKLNLKIERMQSQIDKLKGVKQVRSGPVCPYDVNIKQEDDTMSNLLSNDDQRAETEIFPSPPFLTPSHSSSPSIPLRRSKRKEGPVPSLEHVALKKIKVSKPGGDRTKYRMSDLSGLEKLVVKDAQALVGIFVATEDAYPELSGRKDKLAKESWTKVSTKRQLQLEFTITAANLITLGSTRMRNRVKCAARSLVQTLYSITKNSPKLQTRKQVEKLLGRYNYIYKDPVKRTGIYRHPSIQTIINMTWFRNAADDGPTNAEFSDGGDGIPLSTIALTLAAIHCALDEWITGEREDVEFRNHVYQKHYTKHLDSLNELEEHTVEENIIPRLRKHWLKTALNFARAPELSMVPTGHPNTHLTTTDLEAAKSEWKDIDLDEDDI</sequence>
<evidence type="ECO:0000256" key="2">
    <source>
        <dbReference type="SAM" id="MobiDB-lite"/>
    </source>
</evidence>
<dbReference type="InterPro" id="IPR045341">
    <property type="entry name" value="DUF6532"/>
</dbReference>
<feature type="region of interest" description="Disordered" evidence="2">
    <location>
        <begin position="100"/>
        <end position="130"/>
    </location>
</feature>
<reference evidence="4" key="1">
    <citation type="submission" date="2022-06" db="EMBL/GenBank/DDBJ databases">
        <title>Genome Sequence of Candolleomyces eurysporus.</title>
        <authorList>
            <person name="Buettner E."/>
        </authorList>
    </citation>
    <scope>NUCLEOTIDE SEQUENCE</scope>
    <source>
        <strain evidence="4">VTCC 930004</strain>
    </source>
</reference>
<feature type="domain" description="DUF6532" evidence="3">
    <location>
        <begin position="172"/>
        <end position="359"/>
    </location>
</feature>
<proteinExistence type="predicted"/>